<keyword evidence="1" id="KW-0812">Transmembrane</keyword>
<comment type="caution">
    <text evidence="2">The sequence shown here is derived from an EMBL/GenBank/DDBJ whole genome shotgun (WGS) entry which is preliminary data.</text>
</comment>
<evidence type="ECO:0000313" key="2">
    <source>
        <dbReference type="EMBL" id="RMZ95728.1"/>
    </source>
</evidence>
<feature type="transmembrane region" description="Helical" evidence="1">
    <location>
        <begin position="33"/>
        <end position="52"/>
    </location>
</feature>
<reference evidence="2 3" key="1">
    <citation type="journal article" date="2018" name="Sci. Rep.">
        <title>Genomic signatures of local adaptation to the degree of environmental predictability in rotifers.</title>
        <authorList>
            <person name="Franch-Gras L."/>
            <person name="Hahn C."/>
            <person name="Garcia-Roger E.M."/>
            <person name="Carmona M.J."/>
            <person name="Serra M."/>
            <person name="Gomez A."/>
        </authorList>
    </citation>
    <scope>NUCLEOTIDE SEQUENCE [LARGE SCALE GENOMIC DNA]</scope>
    <source>
        <strain evidence="2">HYR1</strain>
    </source>
</reference>
<sequence>MLVFDPADRVIKSDPTRATFLELRADSVGTSPGPLTLTVSNISLIFFLVFSLRNQKIFNRMMCTLCPLGHLPQTELLLPKLFLLICQLFKFKKAYEQSSFSQTIRYSSEAMDKFHLKKY</sequence>
<protein>
    <submittedName>
        <fullName evidence="2">Uncharacterized protein</fullName>
    </submittedName>
</protein>
<dbReference type="EMBL" id="REGN01012348">
    <property type="protein sequence ID" value="RMZ95728.1"/>
    <property type="molecule type" value="Genomic_DNA"/>
</dbReference>
<name>A0A3M7P9I9_BRAPC</name>
<accession>A0A3M7P9I9</accession>
<keyword evidence="1" id="KW-0472">Membrane</keyword>
<organism evidence="2 3">
    <name type="scientific">Brachionus plicatilis</name>
    <name type="common">Marine rotifer</name>
    <name type="synonym">Brachionus muelleri</name>
    <dbReference type="NCBI Taxonomy" id="10195"/>
    <lineage>
        <taxon>Eukaryota</taxon>
        <taxon>Metazoa</taxon>
        <taxon>Spiralia</taxon>
        <taxon>Gnathifera</taxon>
        <taxon>Rotifera</taxon>
        <taxon>Eurotatoria</taxon>
        <taxon>Monogononta</taxon>
        <taxon>Pseudotrocha</taxon>
        <taxon>Ploima</taxon>
        <taxon>Brachionidae</taxon>
        <taxon>Brachionus</taxon>
    </lineage>
</organism>
<evidence type="ECO:0000256" key="1">
    <source>
        <dbReference type="SAM" id="Phobius"/>
    </source>
</evidence>
<dbReference type="AlphaFoldDB" id="A0A3M7P9I9"/>
<dbReference type="Proteomes" id="UP000276133">
    <property type="component" value="Unassembled WGS sequence"/>
</dbReference>
<keyword evidence="3" id="KW-1185">Reference proteome</keyword>
<keyword evidence="1" id="KW-1133">Transmembrane helix</keyword>
<evidence type="ECO:0000313" key="3">
    <source>
        <dbReference type="Proteomes" id="UP000276133"/>
    </source>
</evidence>
<gene>
    <name evidence="2" type="ORF">BpHYR1_050771</name>
</gene>
<proteinExistence type="predicted"/>